<evidence type="ECO:0000256" key="1">
    <source>
        <dbReference type="SAM" id="MobiDB-lite"/>
    </source>
</evidence>
<feature type="region of interest" description="Disordered" evidence="1">
    <location>
        <begin position="82"/>
        <end position="106"/>
    </location>
</feature>
<keyword evidence="3" id="KW-1185">Reference proteome</keyword>
<dbReference type="Proteomes" id="UP000838412">
    <property type="component" value="Chromosome 5"/>
</dbReference>
<evidence type="ECO:0000313" key="3">
    <source>
        <dbReference type="Proteomes" id="UP000838412"/>
    </source>
</evidence>
<dbReference type="EMBL" id="OV696690">
    <property type="protein sequence ID" value="CAH1265390.1"/>
    <property type="molecule type" value="Genomic_DNA"/>
</dbReference>
<protein>
    <submittedName>
        <fullName evidence="2">CAMK1 protein</fullName>
    </submittedName>
</protein>
<proteinExistence type="predicted"/>
<gene>
    <name evidence="2" type="primary">CAMK1</name>
    <name evidence="2" type="ORF">BLAG_LOCUS19401</name>
</gene>
<evidence type="ECO:0000313" key="2">
    <source>
        <dbReference type="EMBL" id="CAH1265390.1"/>
    </source>
</evidence>
<name>A0A8J9ZZZ6_BRALA</name>
<organism evidence="2 3">
    <name type="scientific">Branchiostoma lanceolatum</name>
    <name type="common">Common lancelet</name>
    <name type="synonym">Amphioxus lanceolatum</name>
    <dbReference type="NCBI Taxonomy" id="7740"/>
    <lineage>
        <taxon>Eukaryota</taxon>
        <taxon>Metazoa</taxon>
        <taxon>Chordata</taxon>
        <taxon>Cephalochordata</taxon>
        <taxon>Leptocardii</taxon>
        <taxon>Amphioxiformes</taxon>
        <taxon>Branchiostomatidae</taxon>
        <taxon>Branchiostoma</taxon>
    </lineage>
</organism>
<reference evidence="2" key="1">
    <citation type="submission" date="2022-01" db="EMBL/GenBank/DDBJ databases">
        <authorList>
            <person name="Braso-Vives M."/>
        </authorList>
    </citation>
    <scope>NUCLEOTIDE SEQUENCE</scope>
</reference>
<dbReference type="SUPFAM" id="SSF56112">
    <property type="entry name" value="Protein kinase-like (PK-like)"/>
    <property type="match status" value="1"/>
</dbReference>
<dbReference type="AlphaFoldDB" id="A0A8J9ZZZ6"/>
<feature type="compositionally biased region" description="Low complexity" evidence="1">
    <location>
        <begin position="90"/>
        <end position="106"/>
    </location>
</feature>
<sequence length="106" mass="11886">MHISLPFLPTAKDFINNLLEIDVKKRYNCSQAISHPWISGNTARDKNIHQSVSAQMKKNFAKKKWRQAFNATAVVRHMRKLQLSSQESRAAAGQAAETQEGQPAAP</sequence>
<accession>A0A8J9ZZZ6</accession>
<dbReference type="InterPro" id="IPR011009">
    <property type="entry name" value="Kinase-like_dom_sf"/>
</dbReference>
<dbReference type="OrthoDB" id="40902at2759"/>
<dbReference type="Gene3D" id="1.10.510.10">
    <property type="entry name" value="Transferase(Phosphotransferase) domain 1"/>
    <property type="match status" value="1"/>
</dbReference>